<comment type="caution">
    <text evidence="3">The sequence shown here is derived from an EMBL/GenBank/DDBJ whole genome shotgun (WGS) entry which is preliminary data.</text>
</comment>
<gene>
    <name evidence="3" type="ORF">GCK32_018266</name>
</gene>
<sequence length="118" mass="13771">MSHHIGQFLGASEMRSPTLEKEELSSSCHCRKARQYEKELLKRAAELERQAELAAEELVRVTTENREELERIWAQQEIERMQLKDELETCDFLRAYLLRSNLEVMNGDPAEERAAGHQ</sequence>
<dbReference type="Proteomes" id="UP001331761">
    <property type="component" value="Unassembled WGS sequence"/>
</dbReference>
<proteinExistence type="predicted"/>
<reference evidence="3 4" key="1">
    <citation type="submission" date="2019-10" db="EMBL/GenBank/DDBJ databases">
        <title>Assembly and Annotation for the nematode Trichostrongylus colubriformis.</title>
        <authorList>
            <person name="Martin J."/>
        </authorList>
    </citation>
    <scope>NUCLEOTIDE SEQUENCE [LARGE SCALE GENOMIC DNA]</scope>
    <source>
        <strain evidence="3">G859</strain>
        <tissue evidence="3">Whole worm</tissue>
    </source>
</reference>
<keyword evidence="4" id="KW-1185">Reference proteome</keyword>
<feature type="region of interest" description="Disordered" evidence="2">
    <location>
        <begin position="1"/>
        <end position="25"/>
    </location>
</feature>
<dbReference type="AlphaFoldDB" id="A0AAN8ETB5"/>
<dbReference type="EMBL" id="WIXE01023468">
    <property type="protein sequence ID" value="KAK5966450.1"/>
    <property type="molecule type" value="Genomic_DNA"/>
</dbReference>
<feature type="coiled-coil region" evidence="1">
    <location>
        <begin position="30"/>
        <end position="86"/>
    </location>
</feature>
<accession>A0AAN8ETB5</accession>
<name>A0AAN8ETB5_TRICO</name>
<keyword evidence="1" id="KW-0175">Coiled coil</keyword>
<evidence type="ECO:0000256" key="2">
    <source>
        <dbReference type="SAM" id="MobiDB-lite"/>
    </source>
</evidence>
<protein>
    <submittedName>
        <fullName evidence="3">Uncharacterized protein</fullName>
    </submittedName>
</protein>
<evidence type="ECO:0000313" key="4">
    <source>
        <dbReference type="Proteomes" id="UP001331761"/>
    </source>
</evidence>
<evidence type="ECO:0000256" key="1">
    <source>
        <dbReference type="SAM" id="Coils"/>
    </source>
</evidence>
<organism evidence="3 4">
    <name type="scientific">Trichostrongylus colubriformis</name>
    <name type="common">Black scour worm</name>
    <dbReference type="NCBI Taxonomy" id="6319"/>
    <lineage>
        <taxon>Eukaryota</taxon>
        <taxon>Metazoa</taxon>
        <taxon>Ecdysozoa</taxon>
        <taxon>Nematoda</taxon>
        <taxon>Chromadorea</taxon>
        <taxon>Rhabditida</taxon>
        <taxon>Rhabditina</taxon>
        <taxon>Rhabditomorpha</taxon>
        <taxon>Strongyloidea</taxon>
        <taxon>Trichostrongylidae</taxon>
        <taxon>Trichostrongylus</taxon>
    </lineage>
</organism>
<evidence type="ECO:0000313" key="3">
    <source>
        <dbReference type="EMBL" id="KAK5966450.1"/>
    </source>
</evidence>